<comment type="caution">
    <text evidence="1">The sequence shown here is derived from an EMBL/GenBank/DDBJ whole genome shotgun (WGS) entry which is preliminary data.</text>
</comment>
<name>A0ABP0FV71_CLALP</name>
<accession>A0ABP0FV71</accession>
<dbReference type="SUPFAM" id="SSF52047">
    <property type="entry name" value="RNI-like"/>
    <property type="match status" value="1"/>
</dbReference>
<evidence type="ECO:0000313" key="2">
    <source>
        <dbReference type="Proteomes" id="UP001642483"/>
    </source>
</evidence>
<protein>
    <submittedName>
        <fullName evidence="1">Uncharacterized protein</fullName>
    </submittedName>
</protein>
<dbReference type="EMBL" id="CAWYQH010000090">
    <property type="protein sequence ID" value="CAK8681870.1"/>
    <property type="molecule type" value="Genomic_DNA"/>
</dbReference>
<sequence>MKICGSVVFKNSLVRGLFDNGVARLLSWCWPQLQALSFGGADIDGAGLLAVALNCQHLKVLELFHARGVAEDNAKSVCKHGLKELHTLIFTHTPVQAATLLCFLQTLNLHSLHVELTQRDFFTKSKYRKFQPEYAKISKALKAVQKNLKYKDVLDITWS</sequence>
<proteinExistence type="predicted"/>
<gene>
    <name evidence="1" type="ORF">CVLEPA_LOCUS12105</name>
</gene>
<dbReference type="Proteomes" id="UP001642483">
    <property type="component" value="Unassembled WGS sequence"/>
</dbReference>
<reference evidence="1 2" key="1">
    <citation type="submission" date="2024-02" db="EMBL/GenBank/DDBJ databases">
        <authorList>
            <person name="Daric V."/>
            <person name="Darras S."/>
        </authorList>
    </citation>
    <scope>NUCLEOTIDE SEQUENCE [LARGE SCALE GENOMIC DNA]</scope>
</reference>
<evidence type="ECO:0000313" key="1">
    <source>
        <dbReference type="EMBL" id="CAK8681870.1"/>
    </source>
</evidence>
<dbReference type="PANTHER" id="PTHR15739">
    <property type="entry name" value="ZINC FINGER PROTEIN"/>
    <property type="match status" value="1"/>
</dbReference>
<dbReference type="PANTHER" id="PTHR15739:SF2">
    <property type="entry name" value="PROTEIN ZNF365"/>
    <property type="match status" value="1"/>
</dbReference>
<organism evidence="1 2">
    <name type="scientific">Clavelina lepadiformis</name>
    <name type="common">Light-bulb sea squirt</name>
    <name type="synonym">Ascidia lepadiformis</name>
    <dbReference type="NCBI Taxonomy" id="159417"/>
    <lineage>
        <taxon>Eukaryota</taxon>
        <taxon>Metazoa</taxon>
        <taxon>Chordata</taxon>
        <taxon>Tunicata</taxon>
        <taxon>Ascidiacea</taxon>
        <taxon>Aplousobranchia</taxon>
        <taxon>Clavelinidae</taxon>
        <taxon>Clavelina</taxon>
    </lineage>
</organism>
<keyword evidence="2" id="KW-1185">Reference proteome</keyword>
<dbReference type="InterPro" id="IPR032675">
    <property type="entry name" value="LRR_dom_sf"/>
</dbReference>
<dbReference type="Gene3D" id="3.80.10.10">
    <property type="entry name" value="Ribonuclease Inhibitor"/>
    <property type="match status" value="1"/>
</dbReference>
<dbReference type="InterPro" id="IPR052283">
    <property type="entry name" value="GenomicStab_NeuMorph_Reg"/>
</dbReference>